<dbReference type="Proteomes" id="UP000622017">
    <property type="component" value="Unassembled WGS sequence"/>
</dbReference>
<reference evidence="1 2" key="1">
    <citation type="submission" date="2020-08" db="EMBL/GenBank/DDBJ databases">
        <title>Hymenobacter sp.</title>
        <authorList>
            <person name="Kim M.K."/>
        </authorList>
    </citation>
    <scope>NUCLEOTIDE SEQUENCE [LARGE SCALE GENOMIC DNA]</scope>
    <source>
        <strain evidence="1 2">BT507</strain>
    </source>
</reference>
<comment type="caution">
    <text evidence="1">The sequence shown here is derived from an EMBL/GenBank/DDBJ whole genome shotgun (WGS) entry which is preliminary data.</text>
</comment>
<proteinExistence type="predicted"/>
<dbReference type="RefSeq" id="WP_187321373.1">
    <property type="nucleotide sequence ID" value="NZ_JACSCY010000024.1"/>
</dbReference>
<evidence type="ECO:0000313" key="2">
    <source>
        <dbReference type="Proteomes" id="UP000622017"/>
    </source>
</evidence>
<keyword evidence="2" id="KW-1185">Reference proteome</keyword>
<protein>
    <submittedName>
        <fullName evidence="1">Uncharacterized protein</fullName>
    </submittedName>
</protein>
<organism evidence="1 2">
    <name type="scientific">Hymenobacter citatus</name>
    <dbReference type="NCBI Taxonomy" id="2763506"/>
    <lineage>
        <taxon>Bacteria</taxon>
        <taxon>Pseudomonadati</taxon>
        <taxon>Bacteroidota</taxon>
        <taxon>Cytophagia</taxon>
        <taxon>Cytophagales</taxon>
        <taxon>Hymenobacteraceae</taxon>
        <taxon>Hymenobacter</taxon>
    </lineage>
</organism>
<sequence length="101" mass="11700">MCEWSDVEQHRLQQLARVVMQLLHLRLLLPYADGQPAPQWVELSEQLVEVEQQLASPLWPAGRNSPPLYLPWEQRPITPDTDAFIASLAHYVERLVPTHKL</sequence>
<evidence type="ECO:0000313" key="1">
    <source>
        <dbReference type="EMBL" id="MBC6613158.1"/>
    </source>
</evidence>
<accession>A0ABR7MQB4</accession>
<name>A0ABR7MQB4_9BACT</name>
<gene>
    <name evidence="1" type="ORF">H8B15_19710</name>
</gene>
<dbReference type="EMBL" id="JACSCY010000024">
    <property type="protein sequence ID" value="MBC6613158.1"/>
    <property type="molecule type" value="Genomic_DNA"/>
</dbReference>